<dbReference type="EMBL" id="JANPWB010000006">
    <property type="protein sequence ID" value="KAJ1178423.1"/>
    <property type="molecule type" value="Genomic_DNA"/>
</dbReference>
<proteinExistence type="predicted"/>
<organism evidence="2 3">
    <name type="scientific">Pleurodeles waltl</name>
    <name type="common">Iberian ribbed newt</name>
    <dbReference type="NCBI Taxonomy" id="8319"/>
    <lineage>
        <taxon>Eukaryota</taxon>
        <taxon>Metazoa</taxon>
        <taxon>Chordata</taxon>
        <taxon>Craniata</taxon>
        <taxon>Vertebrata</taxon>
        <taxon>Euteleostomi</taxon>
        <taxon>Amphibia</taxon>
        <taxon>Batrachia</taxon>
        <taxon>Caudata</taxon>
        <taxon>Salamandroidea</taxon>
        <taxon>Salamandridae</taxon>
        <taxon>Pleurodelinae</taxon>
        <taxon>Pleurodeles</taxon>
    </lineage>
</organism>
<sequence>MGRTYPPRLRRPILRWISTRCPGADIPQQALEWVTEHRELHPRSGFVVDITGGAEARPPRPAVEVRERQQRSKRRHP</sequence>
<feature type="region of interest" description="Disordered" evidence="1">
    <location>
        <begin position="51"/>
        <end position="77"/>
    </location>
</feature>
<evidence type="ECO:0000256" key="1">
    <source>
        <dbReference type="SAM" id="MobiDB-lite"/>
    </source>
</evidence>
<accession>A0AAV7TPS9</accession>
<dbReference type="Proteomes" id="UP001066276">
    <property type="component" value="Chromosome 3_2"/>
</dbReference>
<evidence type="ECO:0000313" key="3">
    <source>
        <dbReference type="Proteomes" id="UP001066276"/>
    </source>
</evidence>
<protein>
    <submittedName>
        <fullName evidence="2">Uncharacterized protein</fullName>
    </submittedName>
</protein>
<name>A0AAV7TPS9_PLEWA</name>
<evidence type="ECO:0000313" key="2">
    <source>
        <dbReference type="EMBL" id="KAJ1178423.1"/>
    </source>
</evidence>
<comment type="caution">
    <text evidence="2">The sequence shown here is derived from an EMBL/GenBank/DDBJ whole genome shotgun (WGS) entry which is preliminary data.</text>
</comment>
<dbReference type="AlphaFoldDB" id="A0AAV7TPS9"/>
<keyword evidence="3" id="KW-1185">Reference proteome</keyword>
<reference evidence="2" key="1">
    <citation type="journal article" date="2022" name="bioRxiv">
        <title>Sequencing and chromosome-scale assembly of the giantPleurodeles waltlgenome.</title>
        <authorList>
            <person name="Brown T."/>
            <person name="Elewa A."/>
            <person name="Iarovenko S."/>
            <person name="Subramanian E."/>
            <person name="Araus A.J."/>
            <person name="Petzold A."/>
            <person name="Susuki M."/>
            <person name="Suzuki K.-i.T."/>
            <person name="Hayashi T."/>
            <person name="Toyoda A."/>
            <person name="Oliveira C."/>
            <person name="Osipova E."/>
            <person name="Leigh N.D."/>
            <person name="Simon A."/>
            <person name="Yun M.H."/>
        </authorList>
    </citation>
    <scope>NUCLEOTIDE SEQUENCE</scope>
    <source>
        <strain evidence="2">20211129_DDA</strain>
        <tissue evidence="2">Liver</tissue>
    </source>
</reference>
<gene>
    <name evidence="2" type="ORF">NDU88_003669</name>
</gene>